<feature type="transmembrane region" description="Helical" evidence="7">
    <location>
        <begin position="176"/>
        <end position="198"/>
    </location>
</feature>
<dbReference type="Pfam" id="PF02535">
    <property type="entry name" value="Zip"/>
    <property type="match status" value="1"/>
</dbReference>
<feature type="transmembrane region" description="Helical" evidence="7">
    <location>
        <begin position="405"/>
        <end position="426"/>
    </location>
</feature>
<feature type="compositionally biased region" description="Acidic residues" evidence="6">
    <location>
        <begin position="60"/>
        <end position="72"/>
    </location>
</feature>
<evidence type="ECO:0000313" key="10">
    <source>
        <dbReference type="Proteomes" id="UP000007879"/>
    </source>
</evidence>
<keyword evidence="8" id="KW-0732">Signal</keyword>
<dbReference type="Proteomes" id="UP000007879">
    <property type="component" value="Unassembled WGS sequence"/>
</dbReference>
<reference evidence="9" key="2">
    <citation type="submission" date="2017-05" db="UniProtKB">
        <authorList>
            <consortium name="EnsemblMetazoa"/>
        </authorList>
    </citation>
    <scope>IDENTIFICATION</scope>
</reference>
<keyword evidence="3 7" id="KW-0812">Transmembrane</keyword>
<dbReference type="PROSITE" id="PS51257">
    <property type="entry name" value="PROKAR_LIPOPROTEIN"/>
    <property type="match status" value="1"/>
</dbReference>
<dbReference type="PANTHER" id="PTHR12191">
    <property type="entry name" value="SOLUTE CARRIER FAMILY 39"/>
    <property type="match status" value="1"/>
</dbReference>
<feature type="transmembrane region" description="Helical" evidence="7">
    <location>
        <begin position="225"/>
        <end position="246"/>
    </location>
</feature>
<dbReference type="KEGG" id="aqu:100631790"/>
<comment type="similarity">
    <text evidence="2">Belongs to the ZIP transporter (TC 2.A.5) family.</text>
</comment>
<dbReference type="OrthoDB" id="200954at2759"/>
<dbReference type="InParanoid" id="A0A1X7UHY4"/>
<name>A0A1X7UHY4_AMPQE</name>
<dbReference type="PANTHER" id="PTHR12191:SF37">
    <property type="entry name" value="ZINC TRANSPORTER FOI"/>
    <property type="match status" value="1"/>
</dbReference>
<evidence type="ECO:0008006" key="11">
    <source>
        <dbReference type="Google" id="ProtNLM"/>
    </source>
</evidence>
<dbReference type="GO" id="GO:0005886">
    <property type="term" value="C:plasma membrane"/>
    <property type="evidence" value="ECO:0007669"/>
    <property type="project" value="TreeGrafter"/>
</dbReference>
<dbReference type="EnsemblMetazoa" id="XM_019998515.1">
    <property type="protein sequence ID" value="XP_019854074.1"/>
    <property type="gene ID" value="LOC100631790"/>
</dbReference>
<feature type="transmembrane region" description="Helical" evidence="7">
    <location>
        <begin position="332"/>
        <end position="354"/>
    </location>
</feature>
<dbReference type="GO" id="GO:0140410">
    <property type="term" value="F:monoatomic cation:bicarbonate symporter activity"/>
    <property type="evidence" value="ECO:0007669"/>
    <property type="project" value="TreeGrafter"/>
</dbReference>
<feature type="region of interest" description="Disordered" evidence="6">
    <location>
        <begin position="57"/>
        <end position="91"/>
    </location>
</feature>
<dbReference type="InterPro" id="IPR050799">
    <property type="entry name" value="ZIP_Transporter"/>
</dbReference>
<protein>
    <recommendedName>
        <fullName evidence="11">Zinc transporter ZIP4 N-terminal domain-containing protein</fullName>
    </recommendedName>
</protein>
<evidence type="ECO:0000256" key="6">
    <source>
        <dbReference type="SAM" id="MobiDB-lite"/>
    </source>
</evidence>
<dbReference type="GO" id="GO:0005385">
    <property type="term" value="F:zinc ion transmembrane transporter activity"/>
    <property type="evidence" value="ECO:0007669"/>
    <property type="project" value="TreeGrafter"/>
</dbReference>
<reference evidence="10" key="1">
    <citation type="journal article" date="2010" name="Nature">
        <title>The Amphimedon queenslandica genome and the evolution of animal complexity.</title>
        <authorList>
            <person name="Srivastava M."/>
            <person name="Simakov O."/>
            <person name="Chapman J."/>
            <person name="Fahey B."/>
            <person name="Gauthier M.E."/>
            <person name="Mitros T."/>
            <person name="Richards G.S."/>
            <person name="Conaco C."/>
            <person name="Dacre M."/>
            <person name="Hellsten U."/>
            <person name="Larroux C."/>
            <person name="Putnam N.H."/>
            <person name="Stanke M."/>
            <person name="Adamska M."/>
            <person name="Darling A."/>
            <person name="Degnan S.M."/>
            <person name="Oakley T.H."/>
            <person name="Plachetzki D.C."/>
            <person name="Zhai Y."/>
            <person name="Adamski M."/>
            <person name="Calcino A."/>
            <person name="Cummins S.F."/>
            <person name="Goodstein D.M."/>
            <person name="Harris C."/>
            <person name="Jackson D.J."/>
            <person name="Leys S.P."/>
            <person name="Shu S."/>
            <person name="Woodcroft B.J."/>
            <person name="Vervoort M."/>
            <person name="Kosik K.S."/>
            <person name="Manning G."/>
            <person name="Degnan B.M."/>
            <person name="Rokhsar D.S."/>
        </authorList>
    </citation>
    <scope>NUCLEOTIDE SEQUENCE [LARGE SCALE GENOMIC DNA]</scope>
</reference>
<keyword evidence="4 7" id="KW-1133">Transmembrane helix</keyword>
<evidence type="ECO:0000256" key="4">
    <source>
        <dbReference type="ARBA" id="ARBA00022989"/>
    </source>
</evidence>
<keyword evidence="10" id="KW-1185">Reference proteome</keyword>
<feature type="transmembrane region" description="Helical" evidence="7">
    <location>
        <begin position="447"/>
        <end position="469"/>
    </location>
</feature>
<dbReference type="GO" id="GO:0071578">
    <property type="term" value="P:zinc ion import across plasma membrane"/>
    <property type="evidence" value="ECO:0007669"/>
    <property type="project" value="TreeGrafter"/>
</dbReference>
<organism evidence="9">
    <name type="scientific">Amphimedon queenslandica</name>
    <name type="common">Sponge</name>
    <dbReference type="NCBI Taxonomy" id="400682"/>
    <lineage>
        <taxon>Eukaryota</taxon>
        <taxon>Metazoa</taxon>
        <taxon>Porifera</taxon>
        <taxon>Demospongiae</taxon>
        <taxon>Heteroscleromorpha</taxon>
        <taxon>Haplosclerida</taxon>
        <taxon>Niphatidae</taxon>
        <taxon>Amphimedon</taxon>
    </lineage>
</organism>
<feature type="region of interest" description="Disordered" evidence="6">
    <location>
        <begin position="256"/>
        <end position="275"/>
    </location>
</feature>
<dbReference type="OMA" id="PPIYGHF"/>
<dbReference type="eggNOG" id="KOG2693">
    <property type="taxonomic scope" value="Eukaryota"/>
</dbReference>
<feature type="transmembrane region" description="Helical" evidence="7">
    <location>
        <begin position="374"/>
        <end position="399"/>
    </location>
</feature>
<sequence length="478" mass="53060">MRLLLLVAVFSLFACVLSQTINSCPTESALIGRFNEASRSLEVRGCDGQICNMEDHHDDDHDDHDDDHDDHDDDHHRKRRDSHDHGDEDHHDEMNCTTCGTAYNLTRMVILSLGLTTVDCLEGHNHNTDPPKPSTSEAYGYGFLMITFVCLCSLMGIFLVPLINSNSKIGRQTYEYVYAFMIAIGISALISDAVLHLIPHSFGLHAHEEEGGAHDHEAEEENKDFIWKGCLVLLGAYLFYLLEVALHGLGDYLKKSSPDRNSSSSCANGDGHSIPEMKELKTDKLSSSDEQESELVNDEEKPKSKLSFLKRIEPVAWLIIVGDALHNFADGIALGAAIVQSLTLGVSTMFALIFHEVPHELGDYVILIKSGFHWGTALLVNFFSSLTAILGFFIGAAISSNSDEANGYILAITAGLFFYIALTDLLPELIHGAKYVKFTKTGWRWGLRFFLTNLGFFIAFAVLLVLAVYEEDLNELIE</sequence>
<dbReference type="AlphaFoldDB" id="A0A1X7UHY4"/>
<feature type="compositionally biased region" description="Basic and acidic residues" evidence="6">
    <location>
        <begin position="81"/>
        <end position="91"/>
    </location>
</feature>
<comment type="subcellular location">
    <subcellularLocation>
        <location evidence="1">Membrane</location>
        <topology evidence="1">Multi-pass membrane protein</topology>
    </subcellularLocation>
</comment>
<evidence type="ECO:0000256" key="2">
    <source>
        <dbReference type="ARBA" id="ARBA00006939"/>
    </source>
</evidence>
<evidence type="ECO:0000256" key="3">
    <source>
        <dbReference type="ARBA" id="ARBA00022692"/>
    </source>
</evidence>
<dbReference type="EnsemblMetazoa" id="Aqu2.1.27275_001">
    <property type="protein sequence ID" value="Aqu2.1.27275_001"/>
    <property type="gene ID" value="Aqu2.1.27275"/>
</dbReference>
<keyword evidence="5 7" id="KW-0472">Membrane</keyword>
<evidence type="ECO:0000256" key="5">
    <source>
        <dbReference type="ARBA" id="ARBA00023136"/>
    </source>
</evidence>
<feature type="transmembrane region" description="Helical" evidence="7">
    <location>
        <begin position="138"/>
        <end position="164"/>
    </location>
</feature>
<evidence type="ECO:0000256" key="7">
    <source>
        <dbReference type="SAM" id="Phobius"/>
    </source>
</evidence>
<evidence type="ECO:0000313" key="9">
    <source>
        <dbReference type="EnsemblMetazoa" id="Aqu2.1.27275_001"/>
    </source>
</evidence>
<gene>
    <name evidence="9" type="primary">100631790</name>
</gene>
<dbReference type="InterPro" id="IPR003689">
    <property type="entry name" value="ZIP"/>
</dbReference>
<accession>A0A1X7UHY4</accession>
<feature type="signal peptide" evidence="8">
    <location>
        <begin position="1"/>
        <end position="18"/>
    </location>
</feature>
<dbReference type="GO" id="GO:0030003">
    <property type="term" value="P:intracellular monoatomic cation homeostasis"/>
    <property type="evidence" value="ECO:0007669"/>
    <property type="project" value="TreeGrafter"/>
</dbReference>
<feature type="chain" id="PRO_5010873054" description="Zinc transporter ZIP4 N-terminal domain-containing protein" evidence="8">
    <location>
        <begin position="19"/>
        <end position="478"/>
    </location>
</feature>
<evidence type="ECO:0000256" key="8">
    <source>
        <dbReference type="SAM" id="SignalP"/>
    </source>
</evidence>
<proteinExistence type="inferred from homology"/>
<evidence type="ECO:0000256" key="1">
    <source>
        <dbReference type="ARBA" id="ARBA00004141"/>
    </source>
</evidence>